<organism evidence="9 10">
    <name type="scientific">Saccharopolyspora griseoalba</name>
    <dbReference type="NCBI Taxonomy" id="1431848"/>
    <lineage>
        <taxon>Bacteria</taxon>
        <taxon>Bacillati</taxon>
        <taxon>Actinomycetota</taxon>
        <taxon>Actinomycetes</taxon>
        <taxon>Pseudonocardiales</taxon>
        <taxon>Pseudonocardiaceae</taxon>
        <taxon>Saccharopolyspora</taxon>
    </lineage>
</organism>
<feature type="transmembrane region" description="Helical" evidence="7">
    <location>
        <begin position="298"/>
        <end position="314"/>
    </location>
</feature>
<feature type="transmembrane region" description="Helical" evidence="7">
    <location>
        <begin position="494"/>
        <end position="514"/>
    </location>
</feature>
<dbReference type="NCBIfam" id="TIGR00361">
    <property type="entry name" value="ComEC_Rec2"/>
    <property type="match status" value="1"/>
</dbReference>
<evidence type="ECO:0000256" key="4">
    <source>
        <dbReference type="ARBA" id="ARBA00022989"/>
    </source>
</evidence>
<dbReference type="InterPro" id="IPR035681">
    <property type="entry name" value="ComA-like_MBL"/>
</dbReference>
<comment type="subcellular location">
    <subcellularLocation>
        <location evidence="1">Cell membrane</location>
        <topology evidence="1">Multi-pass membrane protein</topology>
    </subcellularLocation>
</comment>
<evidence type="ECO:0000256" key="3">
    <source>
        <dbReference type="ARBA" id="ARBA00022692"/>
    </source>
</evidence>
<proteinExistence type="predicted"/>
<dbReference type="RefSeq" id="WP_380667840.1">
    <property type="nucleotide sequence ID" value="NZ_JBHTCJ010000005.1"/>
</dbReference>
<feature type="transmembrane region" description="Helical" evidence="7">
    <location>
        <begin position="320"/>
        <end position="336"/>
    </location>
</feature>
<dbReference type="InterPro" id="IPR036866">
    <property type="entry name" value="RibonucZ/Hydroxyglut_hydro"/>
</dbReference>
<dbReference type="SMART" id="SM00849">
    <property type="entry name" value="Lactamase_B"/>
    <property type="match status" value="1"/>
</dbReference>
<gene>
    <name evidence="9" type="ORF">ACFQRI_12345</name>
</gene>
<evidence type="ECO:0000259" key="8">
    <source>
        <dbReference type="SMART" id="SM00849"/>
    </source>
</evidence>
<comment type="caution">
    <text evidence="9">The sequence shown here is derived from an EMBL/GenBank/DDBJ whole genome shotgun (WGS) entry which is preliminary data.</text>
</comment>
<dbReference type="InterPro" id="IPR004797">
    <property type="entry name" value="Competence_ComEC/Rec2"/>
</dbReference>
<dbReference type="Pfam" id="PF03772">
    <property type="entry name" value="Competence"/>
    <property type="match status" value="1"/>
</dbReference>
<evidence type="ECO:0000256" key="6">
    <source>
        <dbReference type="SAM" id="MobiDB-lite"/>
    </source>
</evidence>
<name>A0ABW2LL25_9PSEU</name>
<sequence>MIARLDLRLAPAALAVWLVTLLGIRAGWAPAAVVAAGSGLAVLPLLLMRGRAGARAALVVVLLVGVAAGATAVRAHAVERNPLRQAAERGESVTARVELTAAPRPLRGASFGASRAQDRALVTADLVAAETGGARVRAGGSVVLLVPTETWRGLIAGQRVTVSAEAVPPRAGELTVAMLPVHAAPGEVERAPGWQRVAARLRADLRELAEQRLGPEAAGLLPGLVVGDTAGISPEVRQDFETAGLAHLLAVSGANLAIVCGAALVLLRLLGSGPVLSATGAGLALLGFVGLAGPEPSVLRAAVMGAITLFALVLGRQRSALPVLSASVLVLLLTLPELATSAGFALSVAATAGLVLLAPAWAAALRERGVPVGLAEALAVPVAAHLVTAPLIAAISGEVSLVAVLANLLAAPVIGPATVLGVLATVIAPLSGWSAGLLVLLAGPELEWVLLLADRAAAVPGAAFAWPSGAGGGALLGVLLLIALVVLRGKRVRVLAAVAVLLTALVVVPVRAVLPGWPPPGWSLVTCDVGQGDALVLSTGRSGDAVVVDTGPDPRRAAGCLRRLGVERVSLIVLTHLHADHVSGLSSVLDELPVGAVALGPLREPRWAHEEVVREARRHGTPLRAVRAGQRMTWPGLVLDVLAPEAGSAGTQTAEDANDASVVLRATTPAGRMLLTGDIEPPAQGGLLAGGADLRAEVLKVPHHGSRYTTPRFLAQVRPRIALISVGAGNDYGHPSPVIVGALTRAGARVLRTDRRGDIAVLATGSGPLPRSRGDPSRETD</sequence>
<dbReference type="PANTHER" id="PTHR30619">
    <property type="entry name" value="DNA INTERNALIZATION/COMPETENCE PROTEIN COMEC/REC2"/>
    <property type="match status" value="1"/>
</dbReference>
<dbReference type="Proteomes" id="UP001596504">
    <property type="component" value="Unassembled WGS sequence"/>
</dbReference>
<evidence type="ECO:0000313" key="10">
    <source>
        <dbReference type="Proteomes" id="UP001596504"/>
    </source>
</evidence>
<dbReference type="InterPro" id="IPR004477">
    <property type="entry name" value="ComEC_N"/>
</dbReference>
<evidence type="ECO:0000256" key="2">
    <source>
        <dbReference type="ARBA" id="ARBA00022475"/>
    </source>
</evidence>
<feature type="transmembrane region" description="Helical" evidence="7">
    <location>
        <begin position="52"/>
        <end position="73"/>
    </location>
</feature>
<dbReference type="Pfam" id="PF00753">
    <property type="entry name" value="Lactamase_B"/>
    <property type="match status" value="1"/>
</dbReference>
<dbReference type="SUPFAM" id="SSF56281">
    <property type="entry name" value="Metallo-hydrolase/oxidoreductase"/>
    <property type="match status" value="1"/>
</dbReference>
<feature type="transmembrane region" description="Helical" evidence="7">
    <location>
        <begin position="273"/>
        <end position="291"/>
    </location>
</feature>
<feature type="compositionally biased region" description="Basic and acidic residues" evidence="6">
    <location>
        <begin position="772"/>
        <end position="781"/>
    </location>
</feature>
<dbReference type="InterPro" id="IPR052159">
    <property type="entry name" value="Competence_DNA_uptake"/>
</dbReference>
<evidence type="ECO:0000313" key="9">
    <source>
        <dbReference type="EMBL" id="MFC7342200.1"/>
    </source>
</evidence>
<dbReference type="Gene3D" id="3.60.15.10">
    <property type="entry name" value="Ribonuclease Z/Hydroxyacylglutathione hydrolase-like"/>
    <property type="match status" value="1"/>
</dbReference>
<dbReference type="CDD" id="cd07731">
    <property type="entry name" value="ComA-like_MBL-fold"/>
    <property type="match status" value="1"/>
</dbReference>
<keyword evidence="5 7" id="KW-0472">Membrane</keyword>
<dbReference type="EMBL" id="JBHTCJ010000005">
    <property type="protein sequence ID" value="MFC7342200.1"/>
    <property type="molecule type" value="Genomic_DNA"/>
</dbReference>
<accession>A0ABW2LL25</accession>
<feature type="transmembrane region" description="Helical" evidence="7">
    <location>
        <begin position="245"/>
        <end position="267"/>
    </location>
</feature>
<protein>
    <submittedName>
        <fullName evidence="9">DNA internalization-related competence protein ComEC/Rec2</fullName>
    </submittedName>
</protein>
<keyword evidence="3 7" id="KW-0812">Transmembrane</keyword>
<dbReference type="PANTHER" id="PTHR30619:SF1">
    <property type="entry name" value="RECOMBINATION PROTEIN 2"/>
    <property type="match status" value="1"/>
</dbReference>
<reference evidence="10" key="1">
    <citation type="journal article" date="2019" name="Int. J. Syst. Evol. Microbiol.">
        <title>The Global Catalogue of Microorganisms (GCM) 10K type strain sequencing project: providing services to taxonomists for standard genome sequencing and annotation.</title>
        <authorList>
            <consortium name="The Broad Institute Genomics Platform"/>
            <consortium name="The Broad Institute Genome Sequencing Center for Infectious Disease"/>
            <person name="Wu L."/>
            <person name="Ma J."/>
        </authorList>
    </citation>
    <scope>NUCLEOTIDE SEQUENCE [LARGE SCALE GENOMIC DNA]</scope>
    <source>
        <strain evidence="10">WLHS5</strain>
    </source>
</reference>
<evidence type="ECO:0000256" key="5">
    <source>
        <dbReference type="ARBA" id="ARBA00023136"/>
    </source>
</evidence>
<evidence type="ECO:0000256" key="1">
    <source>
        <dbReference type="ARBA" id="ARBA00004651"/>
    </source>
</evidence>
<feature type="region of interest" description="Disordered" evidence="6">
    <location>
        <begin position="762"/>
        <end position="781"/>
    </location>
</feature>
<dbReference type="NCBIfam" id="TIGR00360">
    <property type="entry name" value="ComEC_N-term"/>
    <property type="match status" value="1"/>
</dbReference>
<evidence type="ECO:0000256" key="7">
    <source>
        <dbReference type="SAM" id="Phobius"/>
    </source>
</evidence>
<feature type="transmembrane region" description="Helical" evidence="7">
    <location>
        <begin position="463"/>
        <end position="487"/>
    </location>
</feature>
<keyword evidence="10" id="KW-1185">Reference proteome</keyword>
<dbReference type="InterPro" id="IPR001279">
    <property type="entry name" value="Metallo-B-lactamas"/>
</dbReference>
<feature type="domain" description="Metallo-beta-lactamase" evidence="8">
    <location>
        <begin position="531"/>
        <end position="729"/>
    </location>
</feature>
<feature type="transmembrane region" description="Helical" evidence="7">
    <location>
        <begin position="417"/>
        <end position="443"/>
    </location>
</feature>
<keyword evidence="4 7" id="KW-1133">Transmembrane helix</keyword>
<feature type="transmembrane region" description="Helical" evidence="7">
    <location>
        <begin position="343"/>
        <end position="362"/>
    </location>
</feature>
<keyword evidence="2" id="KW-1003">Cell membrane</keyword>